<dbReference type="InterPro" id="IPR001077">
    <property type="entry name" value="COMT_C"/>
</dbReference>
<dbReference type="Pfam" id="PF00891">
    <property type="entry name" value="Methyltransf_2"/>
    <property type="match status" value="1"/>
</dbReference>
<evidence type="ECO:0000313" key="3">
    <source>
        <dbReference type="Proteomes" id="UP000649768"/>
    </source>
</evidence>
<sequence length="342" mass="37899">MMTSLCGTPEQHALFSSLLGPVRWQVLEFAFSHRLFDHFEQSNSVEIVAQQRHWDPERLELLLNALVAMELVSKSACGYRLNTQYRPYLLSHSAQYLGDTLTHLARVKSISPATINDLLQLPHQSATELNMRNTQFWQQATTGLQAFQRSVRNPILLPVLSTLQGWDTGLTILDFGAGSIQLAEDILNCSPQCEITIFDLPPCCELLQQQVLPESKLASAIRFLPGDMNEANFGVGYQLIIAAMSLYFANDLNQCINQLWQALEPGGTFISFHESLNTARTQPAFHILGRLPAELANGPLSLEAGQVEAALEANTPANLRSLPLQTPFGEMTLIIAEKSINA</sequence>
<keyword evidence="3" id="KW-1185">Reference proteome</keyword>
<protein>
    <recommendedName>
        <fullName evidence="1">O-methyltransferase C-terminal domain-containing protein</fullName>
    </recommendedName>
</protein>
<evidence type="ECO:0000259" key="1">
    <source>
        <dbReference type="Pfam" id="PF00891"/>
    </source>
</evidence>
<dbReference type="Proteomes" id="UP000649768">
    <property type="component" value="Unassembled WGS sequence"/>
</dbReference>
<comment type="caution">
    <text evidence="2">The sequence shown here is derived from an EMBL/GenBank/DDBJ whole genome shotgun (WGS) entry which is preliminary data.</text>
</comment>
<gene>
    <name evidence="2" type="ORF">IFO68_13605</name>
</gene>
<proteinExistence type="predicted"/>
<evidence type="ECO:0000313" key="2">
    <source>
        <dbReference type="EMBL" id="MBD8513712.1"/>
    </source>
</evidence>
<dbReference type="SUPFAM" id="SSF53335">
    <property type="entry name" value="S-adenosyl-L-methionine-dependent methyltransferases"/>
    <property type="match status" value="1"/>
</dbReference>
<dbReference type="Gene3D" id="1.10.10.10">
    <property type="entry name" value="Winged helix-like DNA-binding domain superfamily/Winged helix DNA-binding domain"/>
    <property type="match status" value="1"/>
</dbReference>
<organism evidence="2 3">
    <name type="scientific">Photobacterium arenosum</name>
    <dbReference type="NCBI Taxonomy" id="2774143"/>
    <lineage>
        <taxon>Bacteria</taxon>
        <taxon>Pseudomonadati</taxon>
        <taxon>Pseudomonadota</taxon>
        <taxon>Gammaproteobacteria</taxon>
        <taxon>Vibrionales</taxon>
        <taxon>Vibrionaceae</taxon>
        <taxon>Photobacterium</taxon>
    </lineage>
</organism>
<reference evidence="2 3" key="1">
    <citation type="submission" date="2020-09" db="EMBL/GenBank/DDBJ databases">
        <title>Photobacterium sp. CAU 1568 isolated from sand of Sido Beach.</title>
        <authorList>
            <person name="Kim W."/>
        </authorList>
    </citation>
    <scope>NUCLEOTIDE SEQUENCE [LARGE SCALE GENOMIC DNA]</scope>
    <source>
        <strain evidence="2 3">CAU 1568</strain>
    </source>
</reference>
<dbReference type="Gene3D" id="3.40.50.150">
    <property type="entry name" value="Vaccinia Virus protein VP39"/>
    <property type="match status" value="1"/>
</dbReference>
<dbReference type="InterPro" id="IPR029063">
    <property type="entry name" value="SAM-dependent_MTases_sf"/>
</dbReference>
<dbReference type="InterPro" id="IPR036388">
    <property type="entry name" value="WH-like_DNA-bd_sf"/>
</dbReference>
<name>A0ABR9BQ33_9GAMM</name>
<dbReference type="RefSeq" id="WP_192016400.1">
    <property type="nucleotide sequence ID" value="NZ_JACYTP010000008.1"/>
</dbReference>
<feature type="domain" description="O-methyltransferase C-terminal" evidence="1">
    <location>
        <begin position="169"/>
        <end position="273"/>
    </location>
</feature>
<accession>A0ABR9BQ33</accession>
<dbReference type="EMBL" id="JACYTP010000008">
    <property type="protein sequence ID" value="MBD8513712.1"/>
    <property type="molecule type" value="Genomic_DNA"/>
</dbReference>